<protein>
    <submittedName>
        <fullName evidence="1">Uncharacterized protein</fullName>
    </submittedName>
</protein>
<evidence type="ECO:0000313" key="1">
    <source>
        <dbReference type="EMBL" id="AFM42572.1"/>
    </source>
</evidence>
<accession>I4D9U8</accession>
<proteinExistence type="predicted"/>
<organism evidence="1 2">
    <name type="scientific">Desulfosporosinus acidiphilus (strain DSM 22704 / JCM 16185 / SJ4)</name>
    <dbReference type="NCBI Taxonomy" id="646529"/>
    <lineage>
        <taxon>Bacteria</taxon>
        <taxon>Bacillati</taxon>
        <taxon>Bacillota</taxon>
        <taxon>Clostridia</taxon>
        <taxon>Eubacteriales</taxon>
        <taxon>Desulfitobacteriaceae</taxon>
        <taxon>Desulfosporosinus</taxon>
    </lineage>
</organism>
<dbReference type="KEGG" id="dai:Desaci_3691"/>
<reference evidence="1 2" key="1">
    <citation type="journal article" date="2012" name="J. Bacteriol.">
        <title>Complete genome sequences of Desulfosporosinus orientis DSM765T, Desulfosporosinus youngiae DSM17734T, Desulfosporosinus meridiei DSM13257T, and Desulfosporosinus acidiphilus DSM22704T.</title>
        <authorList>
            <person name="Pester M."/>
            <person name="Brambilla E."/>
            <person name="Alazard D."/>
            <person name="Rattei T."/>
            <person name="Weinmaier T."/>
            <person name="Han J."/>
            <person name="Lucas S."/>
            <person name="Lapidus A."/>
            <person name="Cheng J.F."/>
            <person name="Goodwin L."/>
            <person name="Pitluck S."/>
            <person name="Peters L."/>
            <person name="Ovchinnikova G."/>
            <person name="Teshima H."/>
            <person name="Detter J.C."/>
            <person name="Han C.S."/>
            <person name="Tapia R."/>
            <person name="Land M.L."/>
            <person name="Hauser L."/>
            <person name="Kyrpides N.C."/>
            <person name="Ivanova N.N."/>
            <person name="Pagani I."/>
            <person name="Huntmann M."/>
            <person name="Wei C.L."/>
            <person name="Davenport K.W."/>
            <person name="Daligault H."/>
            <person name="Chain P.S."/>
            <person name="Chen A."/>
            <person name="Mavromatis K."/>
            <person name="Markowitz V."/>
            <person name="Szeto E."/>
            <person name="Mikhailova N."/>
            <person name="Pati A."/>
            <person name="Wagner M."/>
            <person name="Woyke T."/>
            <person name="Ollivier B."/>
            <person name="Klenk H.P."/>
            <person name="Spring S."/>
            <person name="Loy A."/>
        </authorList>
    </citation>
    <scope>NUCLEOTIDE SEQUENCE [LARGE SCALE GENOMIC DNA]</scope>
    <source>
        <strain evidence="2">DSM 22704 / JCM 16185 / SJ4</strain>
    </source>
</reference>
<dbReference type="RefSeq" id="WP_014828560.1">
    <property type="nucleotide sequence ID" value="NC_018068.1"/>
</dbReference>
<dbReference type="Proteomes" id="UP000002892">
    <property type="component" value="Chromosome"/>
</dbReference>
<dbReference type="EMBL" id="CP003639">
    <property type="protein sequence ID" value="AFM42572.1"/>
    <property type="molecule type" value="Genomic_DNA"/>
</dbReference>
<evidence type="ECO:0000313" key="2">
    <source>
        <dbReference type="Proteomes" id="UP000002892"/>
    </source>
</evidence>
<keyword evidence="2" id="KW-1185">Reference proteome</keyword>
<gene>
    <name evidence="1" type="ordered locus">Desaci_3691</name>
</gene>
<dbReference type="HOGENOM" id="CLU_1479775_0_0_9"/>
<sequence length="182" mass="20815">MKKWLALTLVISVLINVILVYSLAIKMERLNTSWYRLTSNFANSIHNSTSNTSVIDTVDGIASQYQGLKNIQQQLFNMQLLPEGNVIIEENTIKKSETLLQYQFIILERMKQELKENGSVSNTTNENYMKAEQSWDAVFQSFSGQLKNVNPLARTFNENKWQALFETAFKAKDSVQLTPLSP</sequence>
<name>I4D9U8_DESAJ</name>
<dbReference type="AlphaFoldDB" id="I4D9U8"/>